<reference evidence="1 2" key="1">
    <citation type="journal article" date="2003" name="Genome Res.">
        <title>Comparative genome analysis of Vibrio vulnificus, a marine pathogen.</title>
        <authorList>
            <person name="Chen C.Y."/>
            <person name="Wu K.M."/>
            <person name="Chang Y.C."/>
            <person name="Chang C.H."/>
            <person name="Tsai H.C."/>
            <person name="Liao T.L."/>
            <person name="Liu Y.M."/>
            <person name="Chen H.J."/>
            <person name="Shen A.B."/>
            <person name="Li J.C."/>
            <person name="Su T.L."/>
            <person name="Shao C.P."/>
            <person name="Lee C.T."/>
            <person name="Hor L.I."/>
            <person name="Tsai S.F."/>
        </authorList>
    </citation>
    <scope>NUCLEOTIDE SEQUENCE [LARGE SCALE GENOMIC DNA]</scope>
    <source>
        <strain evidence="1 2">YJ016</strain>
    </source>
</reference>
<evidence type="ECO:0000313" key="2">
    <source>
        <dbReference type="Proteomes" id="UP000002675"/>
    </source>
</evidence>
<dbReference type="EMBL" id="BA000038">
    <property type="protein sequence ID" value="BAC96194.1"/>
    <property type="molecule type" value="Genomic_DNA"/>
</dbReference>
<sequence length="43" mass="5260">MYSLIFLSRLRLEVKFEVVKINRIEIVRQEVSQEIEKRVEILI</sequence>
<proteinExistence type="predicted"/>
<organism evidence="1 2">
    <name type="scientific">Vibrio vulnificus (strain YJ016)</name>
    <dbReference type="NCBI Taxonomy" id="196600"/>
    <lineage>
        <taxon>Bacteria</taxon>
        <taxon>Pseudomonadati</taxon>
        <taxon>Pseudomonadota</taxon>
        <taxon>Gammaproteobacteria</taxon>
        <taxon>Vibrionales</taxon>
        <taxon>Vibrionaceae</taxon>
        <taxon>Vibrio</taxon>
    </lineage>
</organism>
<name>Q7MG01_VIBVY</name>
<evidence type="ECO:0000313" key="1">
    <source>
        <dbReference type="EMBL" id="BAC96194.1"/>
    </source>
</evidence>
<dbReference type="HOGENOM" id="CLU_3241410_0_0_6"/>
<dbReference type="AlphaFoldDB" id="Q7MG01"/>
<protein>
    <submittedName>
        <fullName evidence="1">Uncharacterized protein</fullName>
    </submittedName>
</protein>
<gene>
    <name evidence="1" type="ordered locus">VVA0168</name>
</gene>
<dbReference type="Proteomes" id="UP000002675">
    <property type="component" value="Chromosome II"/>
</dbReference>
<accession>Q7MG01</accession>
<dbReference type="KEGG" id="vvy:VVA0168"/>